<dbReference type="GO" id="GO:0000184">
    <property type="term" value="P:nuclear-transcribed mRNA catabolic process, nonsense-mediated decay"/>
    <property type="evidence" value="ECO:0007669"/>
    <property type="project" value="UniProtKB-KW"/>
</dbReference>
<dbReference type="SUPFAM" id="SSF54928">
    <property type="entry name" value="RNA-binding domain, RBD"/>
    <property type="match status" value="1"/>
</dbReference>
<dbReference type="GO" id="GO:0005737">
    <property type="term" value="C:cytoplasm"/>
    <property type="evidence" value="ECO:0007669"/>
    <property type="project" value="TreeGrafter"/>
</dbReference>
<feature type="region of interest" description="Disordered" evidence="5">
    <location>
        <begin position="317"/>
        <end position="510"/>
    </location>
</feature>
<dbReference type="AlphaFoldDB" id="A0A177WBI9"/>
<dbReference type="Proteomes" id="UP000077115">
    <property type="component" value="Unassembled WGS sequence"/>
</dbReference>
<feature type="compositionally biased region" description="Polar residues" evidence="5">
    <location>
        <begin position="418"/>
        <end position="443"/>
    </location>
</feature>
<dbReference type="PANTHER" id="PTHR13112:SF0">
    <property type="entry name" value="FI21285P1"/>
    <property type="match status" value="1"/>
</dbReference>
<comment type="subcellular location">
    <subcellularLocation>
        <location evidence="1">Nucleus</location>
    </subcellularLocation>
</comment>
<keyword evidence="4" id="KW-0539">Nucleus</keyword>
<dbReference type="GO" id="GO:0003729">
    <property type="term" value="F:mRNA binding"/>
    <property type="evidence" value="ECO:0007669"/>
    <property type="project" value="TreeGrafter"/>
</dbReference>
<dbReference type="CDD" id="cd12455">
    <property type="entry name" value="RRM_like_Smg4_UPF3"/>
    <property type="match status" value="1"/>
</dbReference>
<evidence type="ECO:0000256" key="4">
    <source>
        <dbReference type="ARBA" id="ARBA00023242"/>
    </source>
</evidence>
<evidence type="ECO:0000256" key="5">
    <source>
        <dbReference type="SAM" id="MobiDB-lite"/>
    </source>
</evidence>
<dbReference type="GO" id="GO:0045727">
    <property type="term" value="P:positive regulation of translation"/>
    <property type="evidence" value="ECO:0007669"/>
    <property type="project" value="TreeGrafter"/>
</dbReference>
<evidence type="ECO:0000256" key="2">
    <source>
        <dbReference type="ARBA" id="ARBA00005991"/>
    </source>
</evidence>
<reference evidence="7 8" key="1">
    <citation type="submission" date="2006-10" db="EMBL/GenBank/DDBJ databases">
        <title>The Genome Sequence of Batrachochytrium dendrobatidis JEL423.</title>
        <authorList>
            <consortium name="The Broad Institute Genome Sequencing Platform"/>
            <person name="Birren B."/>
            <person name="Lander E."/>
            <person name="Galagan J."/>
            <person name="Cuomo C."/>
            <person name="Devon K."/>
            <person name="Jaffe D."/>
            <person name="Butler J."/>
            <person name="Alvarez P."/>
            <person name="Gnerre S."/>
            <person name="Grabherr M."/>
            <person name="Kleber M."/>
            <person name="Mauceli E."/>
            <person name="Brockman W."/>
            <person name="Young S."/>
            <person name="LaButti K."/>
            <person name="Sykes S."/>
            <person name="DeCaprio D."/>
            <person name="Crawford M."/>
            <person name="Koehrsen M."/>
            <person name="Engels R."/>
            <person name="Montgomery P."/>
            <person name="Pearson M."/>
            <person name="Howarth C."/>
            <person name="Larson L."/>
            <person name="White J."/>
            <person name="O'Leary S."/>
            <person name="Kodira C."/>
            <person name="Zeng Q."/>
            <person name="Yandava C."/>
            <person name="Alvarado L."/>
            <person name="Longcore J."/>
            <person name="James T."/>
        </authorList>
    </citation>
    <scope>NUCLEOTIDE SEQUENCE [LARGE SCALE GENOMIC DNA]</scope>
    <source>
        <strain evidence="7 8">JEL423</strain>
    </source>
</reference>
<dbReference type="Gene3D" id="3.30.70.330">
    <property type="match status" value="1"/>
</dbReference>
<feature type="region of interest" description="Disordered" evidence="5">
    <location>
        <begin position="1"/>
        <end position="59"/>
    </location>
</feature>
<evidence type="ECO:0000256" key="1">
    <source>
        <dbReference type="ARBA" id="ARBA00004123"/>
    </source>
</evidence>
<evidence type="ECO:0000313" key="7">
    <source>
        <dbReference type="EMBL" id="OAJ36970.1"/>
    </source>
</evidence>
<feature type="compositionally biased region" description="Polar residues" evidence="5">
    <location>
        <begin position="353"/>
        <end position="384"/>
    </location>
</feature>
<protein>
    <recommendedName>
        <fullName evidence="6">UPF3 domain-containing protein</fullName>
    </recommendedName>
</protein>
<dbReference type="VEuPathDB" id="FungiDB:BDEG_21062"/>
<feature type="compositionally biased region" description="Polar residues" evidence="5">
    <location>
        <begin position="451"/>
        <end position="496"/>
    </location>
</feature>
<keyword evidence="3" id="KW-0866">Nonsense-mediated mRNA decay</keyword>
<feature type="domain" description="UPF3" evidence="6">
    <location>
        <begin position="59"/>
        <end position="236"/>
    </location>
</feature>
<dbReference type="EMBL" id="DS022300">
    <property type="protein sequence ID" value="OAJ36970.1"/>
    <property type="molecule type" value="Genomic_DNA"/>
</dbReference>
<evidence type="ECO:0000256" key="3">
    <source>
        <dbReference type="ARBA" id="ARBA00023161"/>
    </source>
</evidence>
<sequence>MEATKAPKKPKYTKKEIQEYNQKQKELREQQKMENQQRLQAKRKQKRPRQEQPHTPKLRTKIVVRRLPPTLPRDAFFNTISKWLDYIDWSEYVSGKLAKKLAKQNVFSRAYLNFIDCDSVLDFFKSCNGHLFVDSKGNEHRAVVEFAPFQRFCKQRKTIDPLVNTLDADADYQAFLQSLSDPSSLSDPHSILPSEVGIDSSLETASNLVVVGSTLLTDAETTKSTPLLDAIRAEKARKLTAKADEKSKKKLFKTSLISGNIQLAKRESVSNLSREHTDAHKTVSGAATLKHGKKSKAPKQAISSQNLQISSQHTLSAGDVVSGPSQTGNLNSSRKSRSERKKEKAAKSFAGTHASSQPNSQNAESTPVSKSGNAVQETPFSVSGPSEYDAEPIPTSTTALRSKEKSKSGRGKKRDAPVSNSIPLNQQSISQPAIGLQESNGYGNKTEKDLNLNTSATAKGNTGTSSAGNQTKGKQSKKGPNSDTSNPAALGSTTRIILTKRDGTTTEFQT</sequence>
<dbReference type="GO" id="GO:0005730">
    <property type="term" value="C:nucleolus"/>
    <property type="evidence" value="ECO:0007669"/>
    <property type="project" value="TreeGrafter"/>
</dbReference>
<feature type="compositionally biased region" description="Basic and acidic residues" evidence="5">
    <location>
        <begin position="13"/>
        <end position="32"/>
    </location>
</feature>
<organism evidence="7 8">
    <name type="scientific">Batrachochytrium dendrobatidis (strain JEL423)</name>
    <dbReference type="NCBI Taxonomy" id="403673"/>
    <lineage>
        <taxon>Eukaryota</taxon>
        <taxon>Fungi</taxon>
        <taxon>Fungi incertae sedis</taxon>
        <taxon>Chytridiomycota</taxon>
        <taxon>Chytridiomycota incertae sedis</taxon>
        <taxon>Chytridiomycetes</taxon>
        <taxon>Rhizophydiales</taxon>
        <taxon>Rhizophydiales incertae sedis</taxon>
        <taxon>Batrachochytrium</taxon>
    </lineage>
</organism>
<proteinExistence type="inferred from homology"/>
<dbReference type="InterPro" id="IPR005120">
    <property type="entry name" value="UPF3_dom"/>
</dbReference>
<accession>A0A177WBI9</accession>
<dbReference type="OrthoDB" id="18087at2759"/>
<gene>
    <name evidence="7" type="ORF">BDEG_21062</name>
</gene>
<evidence type="ECO:0000259" key="6">
    <source>
        <dbReference type="Pfam" id="PF03467"/>
    </source>
</evidence>
<evidence type="ECO:0000313" key="8">
    <source>
        <dbReference type="Proteomes" id="UP000077115"/>
    </source>
</evidence>
<name>A0A177WBI9_BATDL</name>
<dbReference type="Pfam" id="PF03467">
    <property type="entry name" value="Smg4_UPF3"/>
    <property type="match status" value="1"/>
</dbReference>
<reference evidence="7 8" key="2">
    <citation type="submission" date="2016-05" db="EMBL/GenBank/DDBJ databases">
        <title>Lineage-specific infection strategies underlie the spectrum of fungal disease in amphibians.</title>
        <authorList>
            <person name="Cuomo C.A."/>
            <person name="Farrer R.A."/>
            <person name="James T."/>
            <person name="Longcore J."/>
            <person name="Birren B."/>
        </authorList>
    </citation>
    <scope>NUCLEOTIDE SEQUENCE [LARGE SCALE GENOMIC DNA]</scope>
    <source>
        <strain evidence="7 8">JEL423</strain>
    </source>
</reference>
<dbReference type="InterPro" id="IPR035979">
    <property type="entry name" value="RBD_domain_sf"/>
</dbReference>
<dbReference type="InterPro" id="IPR039722">
    <property type="entry name" value="Upf3"/>
</dbReference>
<dbReference type="PANTHER" id="PTHR13112">
    <property type="entry name" value="UPF3 REGULATOR OF NONSENSE TRANSCRIPTS-LIKE PROTEIN"/>
    <property type="match status" value="1"/>
</dbReference>
<dbReference type="STRING" id="403673.A0A177WBI9"/>
<dbReference type="eggNOG" id="KOG1295">
    <property type="taxonomic scope" value="Eukaryota"/>
</dbReference>
<comment type="similarity">
    <text evidence="2">Belongs to the RENT3 family.</text>
</comment>
<feature type="compositionally biased region" description="Basic residues" evidence="5">
    <location>
        <begin position="1"/>
        <end position="12"/>
    </location>
</feature>
<dbReference type="InterPro" id="IPR012677">
    <property type="entry name" value="Nucleotide-bd_a/b_plait_sf"/>
</dbReference>